<dbReference type="PIRSF" id="PIRSF016838">
    <property type="entry name" value="PafC"/>
    <property type="match status" value="1"/>
</dbReference>
<dbReference type="InterPro" id="IPR036388">
    <property type="entry name" value="WH-like_DNA-bd_sf"/>
</dbReference>
<dbReference type="SMART" id="SM00420">
    <property type="entry name" value="HTH_DEOR"/>
    <property type="match status" value="1"/>
</dbReference>
<dbReference type="GO" id="GO:0003700">
    <property type="term" value="F:DNA-binding transcription factor activity"/>
    <property type="evidence" value="ECO:0007669"/>
    <property type="project" value="InterPro"/>
</dbReference>
<dbReference type="InterPro" id="IPR028349">
    <property type="entry name" value="PafC-like"/>
</dbReference>
<dbReference type="Pfam" id="PF08279">
    <property type="entry name" value="HTH_11"/>
    <property type="match status" value="1"/>
</dbReference>
<sequence length="300" mass="35052">MKINRLFGIVYILLDKGTVTAKELSEHFEVSTRTIYRDIDTLSGIGIPLYTNKGKYGGISILDNFVLNKSILSDQEQNEILMSLQSLKSIKFPEIDSVLNKLSTFFNKREKEWIDVDFSDWSSDDSESEKFNLIKIAILNKSVLVFDYFSSYGEKTKRTVEPMKLLFKGQGWYIHGFCRVKNDFRIFKIKRIKNICSLNETFKRETPKDIWSNFKSRNNSVITLVLKIDKSMAYRVYDEFDPECIQKDNDGHFIVNTTFPEAEWIYGYILSYGNSIEVLSPKHIREEIKIKLENGLKKYL</sequence>
<dbReference type="AlphaFoldDB" id="K0AYJ6"/>
<dbReference type="InterPro" id="IPR036390">
    <property type="entry name" value="WH_DNA-bd_sf"/>
</dbReference>
<keyword evidence="2" id="KW-0804">Transcription</keyword>
<reference evidence="4 5" key="1">
    <citation type="journal article" date="2012" name="PLoS ONE">
        <title>The purine-utilizing bacterium Clostridium acidurici 9a: a genome-guided metabolic reconsideration.</title>
        <authorList>
            <person name="Hartwich K."/>
            <person name="Poehlein A."/>
            <person name="Daniel R."/>
        </authorList>
    </citation>
    <scope>NUCLEOTIDE SEQUENCE [LARGE SCALE GENOMIC DNA]</scope>
    <source>
        <strain evidence="5">ATCC 7906 / DSM 604 / BCRC 14475 / CIP 104303 / KCTC 5404 / NCIMB 10678 / 9a</strain>
    </source>
</reference>
<dbReference type="SUPFAM" id="SSF46785">
    <property type="entry name" value="Winged helix' DNA-binding domain"/>
    <property type="match status" value="1"/>
</dbReference>
<dbReference type="InterPro" id="IPR026881">
    <property type="entry name" value="WYL_dom"/>
</dbReference>
<dbReference type="InterPro" id="IPR057727">
    <property type="entry name" value="WCX_dom"/>
</dbReference>
<dbReference type="HOGENOM" id="CLU_041141_5_1_9"/>
<dbReference type="Pfam" id="PF13280">
    <property type="entry name" value="WYL"/>
    <property type="match status" value="1"/>
</dbReference>
<name>K0AYJ6_GOTA9</name>
<gene>
    <name evidence="4" type="ordered locus">Curi_c07690</name>
</gene>
<evidence type="ECO:0000313" key="4">
    <source>
        <dbReference type="EMBL" id="AFS77842.1"/>
    </source>
</evidence>
<organism evidence="4 5">
    <name type="scientific">Gottschalkia acidurici (strain ATCC 7906 / DSM 604 / BCRC 14475 / CIP 104303 / KCTC 5404 / NCIMB 10678 / 9a)</name>
    <name type="common">Clostridium acidurici</name>
    <dbReference type="NCBI Taxonomy" id="1128398"/>
    <lineage>
        <taxon>Bacteria</taxon>
        <taxon>Bacillati</taxon>
        <taxon>Bacillota</taxon>
        <taxon>Tissierellia</taxon>
        <taxon>Tissierellales</taxon>
        <taxon>Gottschalkiaceae</taxon>
        <taxon>Gottschalkia</taxon>
    </lineage>
</organism>
<evidence type="ECO:0000313" key="5">
    <source>
        <dbReference type="Proteomes" id="UP000006094"/>
    </source>
</evidence>
<dbReference type="RefSeq" id="WP_014966979.1">
    <property type="nucleotide sequence ID" value="NC_018664.1"/>
</dbReference>
<dbReference type="PROSITE" id="PS52050">
    <property type="entry name" value="WYL"/>
    <property type="match status" value="1"/>
</dbReference>
<dbReference type="EMBL" id="CP003326">
    <property type="protein sequence ID" value="AFS77842.1"/>
    <property type="molecule type" value="Genomic_DNA"/>
</dbReference>
<dbReference type="eggNOG" id="COG2378">
    <property type="taxonomic scope" value="Bacteria"/>
</dbReference>
<dbReference type="PROSITE" id="PS51000">
    <property type="entry name" value="HTH_DEOR_2"/>
    <property type="match status" value="1"/>
</dbReference>
<proteinExistence type="predicted"/>
<dbReference type="STRING" id="1128398.Curi_c07690"/>
<dbReference type="PANTHER" id="PTHR34580:SF1">
    <property type="entry name" value="PROTEIN PAFC"/>
    <property type="match status" value="1"/>
</dbReference>
<dbReference type="Pfam" id="PF25583">
    <property type="entry name" value="WCX"/>
    <property type="match status" value="1"/>
</dbReference>
<feature type="domain" description="HTH deoR-type" evidence="3">
    <location>
        <begin position="2"/>
        <end position="57"/>
    </location>
</feature>
<dbReference type="PANTHER" id="PTHR34580">
    <property type="match status" value="1"/>
</dbReference>
<dbReference type="InterPro" id="IPR001034">
    <property type="entry name" value="DeoR_HTH"/>
</dbReference>
<evidence type="ECO:0000256" key="1">
    <source>
        <dbReference type="ARBA" id="ARBA00023015"/>
    </source>
</evidence>
<dbReference type="KEGG" id="cad:Curi_c07690"/>
<protein>
    <submittedName>
        <fullName evidence="4">DeoR family transcriptional regulator</fullName>
    </submittedName>
</protein>
<dbReference type="Gene3D" id="1.10.10.10">
    <property type="entry name" value="Winged helix-like DNA-binding domain superfamily/Winged helix DNA-binding domain"/>
    <property type="match status" value="1"/>
</dbReference>
<keyword evidence="1" id="KW-0805">Transcription regulation</keyword>
<dbReference type="OrthoDB" id="9815009at2"/>
<accession>K0AYJ6</accession>
<dbReference type="Proteomes" id="UP000006094">
    <property type="component" value="Chromosome"/>
</dbReference>
<evidence type="ECO:0000259" key="3">
    <source>
        <dbReference type="PROSITE" id="PS51000"/>
    </source>
</evidence>
<evidence type="ECO:0000256" key="2">
    <source>
        <dbReference type="ARBA" id="ARBA00023163"/>
    </source>
</evidence>
<dbReference type="InterPro" id="IPR013196">
    <property type="entry name" value="HTH_11"/>
</dbReference>
<dbReference type="InterPro" id="IPR051534">
    <property type="entry name" value="CBASS_pafABC_assoc_protein"/>
</dbReference>
<keyword evidence="5" id="KW-1185">Reference proteome</keyword>